<dbReference type="CDD" id="cd07067">
    <property type="entry name" value="HP_PGM_like"/>
    <property type="match status" value="1"/>
</dbReference>
<dbReference type="InterPro" id="IPR050275">
    <property type="entry name" value="PGM_Phosphatase"/>
</dbReference>
<dbReference type="InterPro" id="IPR013078">
    <property type="entry name" value="His_Pase_superF_clade-1"/>
</dbReference>
<gene>
    <name evidence="1" type="ORF">Hokovirus_3_69</name>
</gene>
<dbReference type="Pfam" id="PF00300">
    <property type="entry name" value="His_Phos_1"/>
    <property type="match status" value="1"/>
</dbReference>
<dbReference type="InterPro" id="IPR029033">
    <property type="entry name" value="His_PPase_superfam"/>
</dbReference>
<reference evidence="1" key="1">
    <citation type="journal article" date="2017" name="Science">
        <title>Giant viruses with an expanded complement of translation system components.</title>
        <authorList>
            <person name="Schulz F."/>
            <person name="Yutin N."/>
            <person name="Ivanova N.N."/>
            <person name="Ortega D.R."/>
            <person name="Lee T.K."/>
            <person name="Vierheilig J."/>
            <person name="Daims H."/>
            <person name="Horn M."/>
            <person name="Wagner M."/>
            <person name="Jensen G.J."/>
            <person name="Kyrpides N.C."/>
            <person name="Koonin E.V."/>
            <person name="Woyke T."/>
        </authorList>
    </citation>
    <scope>NUCLEOTIDE SEQUENCE</scope>
    <source>
        <strain evidence="1">HKV1</strain>
    </source>
</reference>
<sequence>MDNIEITIDWIRHGYSCANAYKSIYTYTSLMSSLINDPVLTRTGIEQAKKLNNYVSNNKTKFDYDIICCSNLRRAIETAAFAFNDKDTKKTLYILPFISEVKNPGSYVGLDKENFAIDEQESIKYIDEIINKNKLNIKQDRSIYNETFNMVNDKSKLMYPNYDYFIENILPMIIKKCSPNKKSYKIGIVSHSHFISTIIQDITKNYKNVVRVDNTSVWREVLIVKPIIKYKVEERLNKCDNIICNEYKGVLEGAEPDNLLRCKRTSRLFGKALDLDSFDNGIYGGRRNIGYNSCNKIRYVDL</sequence>
<dbReference type="Gene3D" id="3.40.50.1240">
    <property type="entry name" value="Phosphoglycerate mutase-like"/>
    <property type="match status" value="1"/>
</dbReference>
<organism evidence="1">
    <name type="scientific">Hokovirus HKV1</name>
    <dbReference type="NCBI Taxonomy" id="1977638"/>
    <lineage>
        <taxon>Viruses</taxon>
        <taxon>Varidnaviria</taxon>
        <taxon>Bamfordvirae</taxon>
        <taxon>Nucleocytoviricota</taxon>
        <taxon>Megaviricetes</taxon>
        <taxon>Imitervirales</taxon>
        <taxon>Mimiviridae</taxon>
        <taxon>Klosneuvirinae</taxon>
        <taxon>Hokovirus</taxon>
    </lineage>
</organism>
<name>A0A1V0SGD9_9VIRU</name>
<dbReference type="PANTHER" id="PTHR48100:SF44">
    <property type="entry name" value="PHOSPHATASE C1620.13-RELATED"/>
    <property type="match status" value="1"/>
</dbReference>
<dbReference type="GO" id="GO:0016791">
    <property type="term" value="F:phosphatase activity"/>
    <property type="evidence" value="ECO:0007669"/>
    <property type="project" value="TreeGrafter"/>
</dbReference>
<dbReference type="EMBL" id="KY684105">
    <property type="protein sequence ID" value="ARF10796.1"/>
    <property type="molecule type" value="Genomic_DNA"/>
</dbReference>
<dbReference type="SUPFAM" id="SSF53254">
    <property type="entry name" value="Phosphoglycerate mutase-like"/>
    <property type="match status" value="1"/>
</dbReference>
<evidence type="ECO:0000313" key="1">
    <source>
        <dbReference type="EMBL" id="ARF10796.1"/>
    </source>
</evidence>
<accession>A0A1V0SGD9</accession>
<dbReference type="PANTHER" id="PTHR48100">
    <property type="entry name" value="BROAD-SPECIFICITY PHOSPHATASE YOR283W-RELATED"/>
    <property type="match status" value="1"/>
</dbReference>
<proteinExistence type="predicted"/>
<protein>
    <submittedName>
        <fullName evidence="1">Histidine phosphatase superfamily branch 1</fullName>
    </submittedName>
</protein>